<gene>
    <name evidence="1" type="ORF">ABN611_28520</name>
</gene>
<accession>A0AAU7T785</accession>
<dbReference type="Gene3D" id="1.25.40.10">
    <property type="entry name" value="Tetratricopeptide repeat domain"/>
    <property type="match status" value="1"/>
</dbReference>
<proteinExistence type="predicted"/>
<dbReference type="SUPFAM" id="SSF48452">
    <property type="entry name" value="TPR-like"/>
    <property type="match status" value="1"/>
</dbReference>
<sequence>MTHLPTTAITTAATHLALAGQWPAATALLNATTPETPDEHAVLALARAEVAVDWDFGRGTDYASGAIAGVPGGSWELELLRFRKDYSVVLFQGGDRKLKERARALIDTAPDGGRLAAAHFWVGAMADNVDEEPVEACVHYRIALELAEECGDELLMAQALRHLGHHAHAAGDLALARSQWERSTELLQKAGHLRPALAQQACLALLLRDEGDLAGARALASETNRWARQLGIPFIVQQTAELMESA</sequence>
<dbReference type="InterPro" id="IPR011990">
    <property type="entry name" value="TPR-like_helical_dom_sf"/>
</dbReference>
<dbReference type="RefSeq" id="WP_350275334.1">
    <property type="nucleotide sequence ID" value="NZ_CP158165.1"/>
</dbReference>
<evidence type="ECO:0008006" key="2">
    <source>
        <dbReference type="Google" id="ProtNLM"/>
    </source>
</evidence>
<organism evidence="1">
    <name type="scientific">Kribbella sp. HUAS MG21</name>
    <dbReference type="NCBI Taxonomy" id="3160966"/>
    <lineage>
        <taxon>Bacteria</taxon>
        <taxon>Bacillati</taxon>
        <taxon>Actinomycetota</taxon>
        <taxon>Actinomycetes</taxon>
        <taxon>Propionibacteriales</taxon>
        <taxon>Kribbellaceae</taxon>
        <taxon>Kribbella</taxon>
    </lineage>
</organism>
<protein>
    <recommendedName>
        <fullName evidence="2">Tetratricopeptide repeat protein</fullName>
    </recommendedName>
</protein>
<dbReference type="AlphaFoldDB" id="A0AAU7T785"/>
<dbReference type="EMBL" id="CP158165">
    <property type="protein sequence ID" value="XBV22495.1"/>
    <property type="molecule type" value="Genomic_DNA"/>
</dbReference>
<reference evidence="1" key="1">
    <citation type="submission" date="2024-06" db="EMBL/GenBank/DDBJ databases">
        <title>Kribbella sp. strain HUAS MG21 genome sequences.</title>
        <authorList>
            <person name="Mo P."/>
        </authorList>
    </citation>
    <scope>NUCLEOTIDE SEQUENCE</scope>
    <source>
        <strain evidence="1">HUAS MG21</strain>
    </source>
</reference>
<name>A0AAU7T785_9ACTN</name>
<evidence type="ECO:0000313" key="1">
    <source>
        <dbReference type="EMBL" id="XBV22495.1"/>
    </source>
</evidence>